<dbReference type="AlphaFoldDB" id="A0A1H1ZE17"/>
<dbReference type="Pfam" id="PF13402">
    <property type="entry name" value="Peptidase_M60"/>
    <property type="match status" value="1"/>
</dbReference>
<dbReference type="GO" id="GO:0090314">
    <property type="term" value="P:positive regulation of protein targeting to membrane"/>
    <property type="evidence" value="ECO:0007669"/>
    <property type="project" value="TreeGrafter"/>
</dbReference>
<dbReference type="PANTHER" id="PTHR15730">
    <property type="entry name" value="EXPERIMENTAL AUTOIMMUNE PROSTATITIS ANTIGEN 2-RELATED"/>
    <property type="match status" value="1"/>
</dbReference>
<dbReference type="RefSeq" id="WP_091374585.1">
    <property type="nucleotide sequence ID" value="NZ_LT629740.1"/>
</dbReference>
<dbReference type="STRING" id="652787.SAMN05216490_3068"/>
<dbReference type="GO" id="GO:0044325">
    <property type="term" value="F:transmembrane transporter binding"/>
    <property type="evidence" value="ECO:0007669"/>
    <property type="project" value="TreeGrafter"/>
</dbReference>
<evidence type="ECO:0000313" key="3">
    <source>
        <dbReference type="Proteomes" id="UP000199679"/>
    </source>
</evidence>
<dbReference type="EMBL" id="LT629740">
    <property type="protein sequence ID" value="SDT31742.1"/>
    <property type="molecule type" value="Genomic_DNA"/>
</dbReference>
<dbReference type="InterPro" id="IPR035423">
    <property type="entry name" value="M60-like_N"/>
</dbReference>
<evidence type="ECO:0000313" key="2">
    <source>
        <dbReference type="EMBL" id="SDT31742.1"/>
    </source>
</evidence>
<dbReference type="Gene3D" id="2.60.120.1250">
    <property type="entry name" value="Peptidase M60, enhancin-like domain 1"/>
    <property type="match status" value="1"/>
</dbReference>
<dbReference type="GO" id="GO:0005886">
    <property type="term" value="C:plasma membrane"/>
    <property type="evidence" value="ECO:0007669"/>
    <property type="project" value="TreeGrafter"/>
</dbReference>
<dbReference type="OrthoDB" id="606623at2"/>
<dbReference type="PANTHER" id="PTHR15730:SF5">
    <property type="entry name" value="SI:CH211-210B2.2-RELATED"/>
    <property type="match status" value="1"/>
</dbReference>
<sequence>MKKQWFITFFICSAIGNVYAQDKKDAITPANIIITPEKPLSAKDTVFRAQVAAWCDAQLKIEDYKKIKAHPSADNFPGKVKDGYVFTNRVVKIKHQKIRDKLVPIASKLDYSDQWANIMYSTGLYAVPGQYVEITIPASLKDKGVVVQIGCHSDRLNEWVAAKENWRRIPIIVKTQELKKVTTRVASPFGGLIYITASPRSADWEQDITIKHAVAAPLYKLDETTQQEWEAQLKNNKAPWGELASDNIILTIPDSVLQKVQHPDQVMKLWDLILEGEMDLAQIPQPFYRAERLVIDEHIGGGFMHSGYPIMVHHSPVKHMLSEDIIANPELLMQPSKGGANWGFFHEIGHDMQNMDWVFGGTTEVSNNLFSIYMFDRLMGGRDNAHGNIANAYTQKAMKKYFNDGVSYEKWQKDPFLGLITFRQLQEGFGWEAFKSFFREYQSMAAKDTTGSYANTEQKKLDLWVTTFSKVTGRNIAPFFEAWGLPVSPEAKKQVGGLEKWMPYNFPPVN</sequence>
<dbReference type="Pfam" id="PF17291">
    <property type="entry name" value="M60-like_N"/>
    <property type="match status" value="1"/>
</dbReference>
<organism evidence="2 3">
    <name type="scientific">Mucilaginibacter mallensis</name>
    <dbReference type="NCBI Taxonomy" id="652787"/>
    <lineage>
        <taxon>Bacteria</taxon>
        <taxon>Pseudomonadati</taxon>
        <taxon>Bacteroidota</taxon>
        <taxon>Sphingobacteriia</taxon>
        <taxon>Sphingobacteriales</taxon>
        <taxon>Sphingobacteriaceae</taxon>
        <taxon>Mucilaginibacter</taxon>
    </lineage>
</organism>
<accession>A0A1H1ZE17</accession>
<proteinExistence type="predicted"/>
<dbReference type="Gene3D" id="3.40.390.80">
    <property type="entry name" value="Peptidase M60, enhancin-like domain 2"/>
    <property type="match status" value="1"/>
</dbReference>
<dbReference type="InterPro" id="IPR031161">
    <property type="entry name" value="Peptidase_M60_dom"/>
</dbReference>
<reference evidence="2 3" key="1">
    <citation type="submission" date="2016-10" db="EMBL/GenBank/DDBJ databases">
        <authorList>
            <person name="de Groot N.N."/>
        </authorList>
    </citation>
    <scope>NUCLEOTIDE SEQUENCE [LARGE SCALE GENOMIC DNA]</scope>
    <source>
        <strain evidence="2 3">MP1X4</strain>
    </source>
</reference>
<dbReference type="InterPro" id="IPR051244">
    <property type="entry name" value="TCAF"/>
</dbReference>
<name>A0A1H1ZE17_MUCMA</name>
<dbReference type="Proteomes" id="UP000199679">
    <property type="component" value="Chromosome I"/>
</dbReference>
<evidence type="ECO:0000259" key="1">
    <source>
        <dbReference type="PROSITE" id="PS51723"/>
    </source>
</evidence>
<keyword evidence="3" id="KW-1185">Reference proteome</keyword>
<protein>
    <submittedName>
        <fullName evidence="2">Peptidase M60, enhancin and enhancin-like</fullName>
    </submittedName>
</protein>
<feature type="domain" description="Peptidase M60" evidence="1">
    <location>
        <begin position="117"/>
        <end position="430"/>
    </location>
</feature>
<gene>
    <name evidence="2" type="ORF">SAMN05216490_3068</name>
</gene>
<dbReference type="InterPro" id="IPR042279">
    <property type="entry name" value="Pep_M60_3"/>
</dbReference>
<dbReference type="Gene3D" id="1.10.390.30">
    <property type="entry name" value="Peptidase M60, enhancin-like domain 3"/>
    <property type="match status" value="1"/>
</dbReference>
<dbReference type="SMART" id="SM01276">
    <property type="entry name" value="M60-like"/>
    <property type="match status" value="1"/>
</dbReference>
<dbReference type="PROSITE" id="PS51723">
    <property type="entry name" value="PEPTIDASE_M60"/>
    <property type="match status" value="1"/>
</dbReference>